<evidence type="ECO:0000313" key="1">
    <source>
        <dbReference type="EMBL" id="KRX08901.1"/>
    </source>
</evidence>
<dbReference type="Proteomes" id="UP000054937">
    <property type="component" value="Unassembled WGS sequence"/>
</dbReference>
<dbReference type="AlphaFoldDB" id="A0A0V0R3V0"/>
<evidence type="ECO:0000313" key="2">
    <source>
        <dbReference type="Proteomes" id="UP000054937"/>
    </source>
</evidence>
<keyword evidence="2" id="KW-1185">Reference proteome</keyword>
<sequence>MGCQVSKENNNKKIKKQKITTDLSKSKRVTLKKYSNNSVTTISNSYIDNVNNSTQCSYKTFPKFCKIENQDRKNNDSAQSTPAKCNKQMKISDQIRSFNYKNEIESQSLNNNQTILNYEMIEEENILLKKYLQENQGNFILDRNICNELKIPRHQLRKEDIIENQYIIENILQQIQDKYIEKQSNNQNKKNYTLNQNEISLSNILKCEKRKNNQNSCQNNEIDDSALFQIREEDQIEQEQTINNHKNFNVKQKIDKQE</sequence>
<accession>A0A0V0R3V0</accession>
<reference evidence="1 2" key="1">
    <citation type="journal article" date="2015" name="Sci. Rep.">
        <title>Genome of the facultative scuticociliatosis pathogen Pseudocohnilembus persalinus provides insight into its virulence through horizontal gene transfer.</title>
        <authorList>
            <person name="Xiong J."/>
            <person name="Wang G."/>
            <person name="Cheng J."/>
            <person name="Tian M."/>
            <person name="Pan X."/>
            <person name="Warren A."/>
            <person name="Jiang C."/>
            <person name="Yuan D."/>
            <person name="Miao W."/>
        </authorList>
    </citation>
    <scope>NUCLEOTIDE SEQUENCE [LARGE SCALE GENOMIC DNA]</scope>
    <source>
        <strain evidence="1">36N120E</strain>
    </source>
</reference>
<dbReference type="EMBL" id="LDAU01000057">
    <property type="protein sequence ID" value="KRX08901.1"/>
    <property type="molecule type" value="Genomic_DNA"/>
</dbReference>
<proteinExistence type="predicted"/>
<protein>
    <submittedName>
        <fullName evidence="1">Uncharacterized protein</fullName>
    </submittedName>
</protein>
<gene>
    <name evidence="1" type="ORF">PPERSA_09005</name>
</gene>
<dbReference type="InParanoid" id="A0A0V0R3V0"/>
<comment type="caution">
    <text evidence="1">The sequence shown here is derived from an EMBL/GenBank/DDBJ whole genome shotgun (WGS) entry which is preliminary data.</text>
</comment>
<name>A0A0V0R3V0_PSEPJ</name>
<organism evidence="1 2">
    <name type="scientific">Pseudocohnilembus persalinus</name>
    <name type="common">Ciliate</name>
    <dbReference type="NCBI Taxonomy" id="266149"/>
    <lineage>
        <taxon>Eukaryota</taxon>
        <taxon>Sar</taxon>
        <taxon>Alveolata</taxon>
        <taxon>Ciliophora</taxon>
        <taxon>Intramacronucleata</taxon>
        <taxon>Oligohymenophorea</taxon>
        <taxon>Scuticociliatia</taxon>
        <taxon>Philasterida</taxon>
        <taxon>Pseudocohnilembidae</taxon>
        <taxon>Pseudocohnilembus</taxon>
    </lineage>
</organism>